<dbReference type="InterPro" id="IPR007627">
    <property type="entry name" value="RNA_pol_sigma70_r2"/>
</dbReference>
<dbReference type="Gene3D" id="1.10.1740.10">
    <property type="match status" value="1"/>
</dbReference>
<dbReference type="Proteomes" id="UP000185221">
    <property type="component" value="Unassembled WGS sequence"/>
</dbReference>
<keyword evidence="2" id="KW-0805">Transcription regulation</keyword>
<evidence type="ECO:0000256" key="2">
    <source>
        <dbReference type="ARBA" id="ARBA00023015"/>
    </source>
</evidence>
<dbReference type="PANTHER" id="PTHR43133:SF46">
    <property type="entry name" value="RNA POLYMERASE SIGMA-70 FACTOR ECF SUBFAMILY"/>
    <property type="match status" value="1"/>
</dbReference>
<keyword evidence="5" id="KW-0175">Coiled coil</keyword>
<dbReference type="InterPro" id="IPR036388">
    <property type="entry name" value="WH-like_DNA-bd_sf"/>
</dbReference>
<dbReference type="SUPFAM" id="SSF88946">
    <property type="entry name" value="Sigma2 domain of RNA polymerase sigma factors"/>
    <property type="match status" value="1"/>
</dbReference>
<dbReference type="NCBIfam" id="TIGR02937">
    <property type="entry name" value="sigma70-ECF"/>
    <property type="match status" value="1"/>
</dbReference>
<dbReference type="GO" id="GO:0003677">
    <property type="term" value="F:DNA binding"/>
    <property type="evidence" value="ECO:0007669"/>
    <property type="project" value="InterPro"/>
</dbReference>
<accession>A0A1N6EDI2</accession>
<dbReference type="Pfam" id="PF04542">
    <property type="entry name" value="Sigma70_r2"/>
    <property type="match status" value="1"/>
</dbReference>
<evidence type="ECO:0000256" key="1">
    <source>
        <dbReference type="ARBA" id="ARBA00010641"/>
    </source>
</evidence>
<dbReference type="Pfam" id="PF08281">
    <property type="entry name" value="Sigma70_r4_2"/>
    <property type="match status" value="1"/>
</dbReference>
<dbReference type="STRING" id="226505.SAMN05444394_1999"/>
<dbReference type="InterPro" id="IPR039425">
    <property type="entry name" value="RNA_pol_sigma-70-like"/>
</dbReference>
<dbReference type="OrthoDB" id="941544at2"/>
<dbReference type="InterPro" id="IPR013249">
    <property type="entry name" value="RNA_pol_sigma70_r4_t2"/>
</dbReference>
<evidence type="ECO:0000259" key="6">
    <source>
        <dbReference type="Pfam" id="PF04542"/>
    </source>
</evidence>
<protein>
    <submittedName>
        <fullName evidence="8">RNA polymerase sigma-70 factor, ECF subfamily</fullName>
    </submittedName>
</protein>
<feature type="coiled-coil region" evidence="5">
    <location>
        <begin position="161"/>
        <end position="188"/>
    </location>
</feature>
<keyword evidence="9" id="KW-1185">Reference proteome</keyword>
<feature type="domain" description="RNA polymerase sigma factor 70 region 4 type 2" evidence="7">
    <location>
        <begin position="119"/>
        <end position="171"/>
    </location>
</feature>
<dbReference type="PANTHER" id="PTHR43133">
    <property type="entry name" value="RNA POLYMERASE ECF-TYPE SIGMA FACTO"/>
    <property type="match status" value="1"/>
</dbReference>
<dbReference type="InterPro" id="IPR014284">
    <property type="entry name" value="RNA_pol_sigma-70_dom"/>
</dbReference>
<organism evidence="8 9">
    <name type="scientific">Algoriphagus halophilus</name>
    <dbReference type="NCBI Taxonomy" id="226505"/>
    <lineage>
        <taxon>Bacteria</taxon>
        <taxon>Pseudomonadati</taxon>
        <taxon>Bacteroidota</taxon>
        <taxon>Cytophagia</taxon>
        <taxon>Cytophagales</taxon>
        <taxon>Cyclobacteriaceae</taxon>
        <taxon>Algoriphagus</taxon>
    </lineage>
</organism>
<evidence type="ECO:0000256" key="3">
    <source>
        <dbReference type="ARBA" id="ARBA00023082"/>
    </source>
</evidence>
<sequence>MKSDKLEKDIWQGLVENNRKYQEILYRRYYSYGMSICLRYTQTREEAKEILHDGFMVLYKTPRKLDPSLPFKPWFRRVLINRCINHFKKHHKKMDETGFDQITESETSEPSPLESMQYEELLQLILRLPSAYQAVFNLYILDGYTHDEIAKLLDISVGTSKSNLSRARQKLREMLNTQSNEREFLRQER</sequence>
<name>A0A1N6EDI2_9BACT</name>
<dbReference type="EMBL" id="FSRC01000001">
    <property type="protein sequence ID" value="SIN80947.1"/>
    <property type="molecule type" value="Genomic_DNA"/>
</dbReference>
<evidence type="ECO:0000313" key="9">
    <source>
        <dbReference type="Proteomes" id="UP000185221"/>
    </source>
</evidence>
<reference evidence="9" key="1">
    <citation type="submission" date="2016-11" db="EMBL/GenBank/DDBJ databases">
        <authorList>
            <person name="Varghese N."/>
            <person name="Submissions S."/>
        </authorList>
    </citation>
    <scope>NUCLEOTIDE SEQUENCE [LARGE SCALE GENOMIC DNA]</scope>
    <source>
        <strain evidence="9">DSM 15292</strain>
    </source>
</reference>
<comment type="similarity">
    <text evidence="1">Belongs to the sigma-70 factor family. ECF subfamily.</text>
</comment>
<dbReference type="AlphaFoldDB" id="A0A1N6EDI2"/>
<evidence type="ECO:0000256" key="4">
    <source>
        <dbReference type="ARBA" id="ARBA00023163"/>
    </source>
</evidence>
<evidence type="ECO:0000259" key="7">
    <source>
        <dbReference type="Pfam" id="PF08281"/>
    </source>
</evidence>
<evidence type="ECO:0000256" key="5">
    <source>
        <dbReference type="SAM" id="Coils"/>
    </source>
</evidence>
<keyword evidence="4" id="KW-0804">Transcription</keyword>
<dbReference type="CDD" id="cd06171">
    <property type="entry name" value="Sigma70_r4"/>
    <property type="match status" value="1"/>
</dbReference>
<dbReference type="RefSeq" id="WP_074224668.1">
    <property type="nucleotide sequence ID" value="NZ_FSRC01000001.1"/>
</dbReference>
<evidence type="ECO:0000313" key="8">
    <source>
        <dbReference type="EMBL" id="SIN80947.1"/>
    </source>
</evidence>
<dbReference type="InterPro" id="IPR013325">
    <property type="entry name" value="RNA_pol_sigma_r2"/>
</dbReference>
<gene>
    <name evidence="8" type="ORF">SAMN05444394_1999</name>
</gene>
<dbReference type="GO" id="GO:0016987">
    <property type="term" value="F:sigma factor activity"/>
    <property type="evidence" value="ECO:0007669"/>
    <property type="project" value="UniProtKB-KW"/>
</dbReference>
<feature type="domain" description="RNA polymerase sigma-70 region 2" evidence="6">
    <location>
        <begin position="25"/>
        <end position="91"/>
    </location>
</feature>
<dbReference type="SUPFAM" id="SSF88659">
    <property type="entry name" value="Sigma3 and sigma4 domains of RNA polymerase sigma factors"/>
    <property type="match status" value="1"/>
</dbReference>
<keyword evidence="3" id="KW-0731">Sigma factor</keyword>
<proteinExistence type="inferred from homology"/>
<dbReference type="GO" id="GO:0006352">
    <property type="term" value="P:DNA-templated transcription initiation"/>
    <property type="evidence" value="ECO:0007669"/>
    <property type="project" value="InterPro"/>
</dbReference>
<dbReference type="InterPro" id="IPR013324">
    <property type="entry name" value="RNA_pol_sigma_r3/r4-like"/>
</dbReference>
<dbReference type="Gene3D" id="1.10.10.10">
    <property type="entry name" value="Winged helix-like DNA-binding domain superfamily/Winged helix DNA-binding domain"/>
    <property type="match status" value="1"/>
</dbReference>